<dbReference type="EMBL" id="ABAW02000024">
    <property type="protein sequence ID" value="EDP10452.1"/>
    <property type="molecule type" value="Genomic_DNA"/>
</dbReference>
<protein>
    <submittedName>
        <fullName evidence="1">Uncharacterized protein</fullName>
    </submittedName>
</protein>
<dbReference type="AlphaFoldDB" id="A8RE56"/>
<proteinExistence type="predicted"/>
<name>A8RE56_9FIRM</name>
<evidence type="ECO:0000313" key="2">
    <source>
        <dbReference type="Proteomes" id="UP000004090"/>
    </source>
</evidence>
<gene>
    <name evidence="1" type="ORF">EUBDOL_01696</name>
</gene>
<reference evidence="1 2" key="1">
    <citation type="submission" date="2007-09" db="EMBL/GenBank/DDBJ databases">
        <title>Draft genome sequence of Eubacterium dolichum (DSM 3991).</title>
        <authorList>
            <person name="Sudarsanam P."/>
            <person name="Ley R."/>
            <person name="Guruge J."/>
            <person name="Turnbaugh P.J."/>
            <person name="Mahowald M."/>
            <person name="Liep D."/>
            <person name="Gordon J."/>
        </authorList>
    </citation>
    <scope>NUCLEOTIDE SEQUENCE [LARGE SCALE GENOMIC DNA]</scope>
    <source>
        <strain evidence="1 2">DSM 3991</strain>
    </source>
</reference>
<dbReference type="Proteomes" id="UP000004090">
    <property type="component" value="Unassembled WGS sequence"/>
</dbReference>
<sequence>MDKGMWKLTSWKKMEIKAIHKRWKLKRFHIDVRKGNDIIIKLKTFSNLKISDRQILFNCLCL</sequence>
<organism evidence="1 2">
    <name type="scientific">Amedibacillus dolichus DSM 3991</name>
    <dbReference type="NCBI Taxonomy" id="428127"/>
    <lineage>
        <taxon>Bacteria</taxon>
        <taxon>Bacillati</taxon>
        <taxon>Bacillota</taxon>
        <taxon>Erysipelotrichia</taxon>
        <taxon>Erysipelotrichales</taxon>
        <taxon>Erysipelotrichaceae</taxon>
        <taxon>Amedibacillus</taxon>
    </lineage>
</organism>
<comment type="caution">
    <text evidence="1">The sequence shown here is derived from an EMBL/GenBank/DDBJ whole genome shotgun (WGS) entry which is preliminary data.</text>
</comment>
<dbReference type="STRING" id="428127.EUBDOL_01696"/>
<dbReference type="HOGENOM" id="CLU_2897449_0_0_9"/>
<accession>A8RE56</accession>
<evidence type="ECO:0000313" key="1">
    <source>
        <dbReference type="EMBL" id="EDP10452.1"/>
    </source>
</evidence>
<reference evidence="1 2" key="2">
    <citation type="submission" date="2007-09" db="EMBL/GenBank/DDBJ databases">
        <authorList>
            <person name="Fulton L."/>
            <person name="Clifton S."/>
            <person name="Fulton B."/>
            <person name="Xu J."/>
            <person name="Minx P."/>
            <person name="Pepin K.H."/>
            <person name="Johnson M."/>
            <person name="Thiruvilangam P."/>
            <person name="Bhonagiri V."/>
            <person name="Nash W.E."/>
            <person name="Mardis E.R."/>
            <person name="Wilson R.K."/>
        </authorList>
    </citation>
    <scope>NUCLEOTIDE SEQUENCE [LARGE SCALE GENOMIC DNA]</scope>
    <source>
        <strain evidence="1 2">DSM 3991</strain>
    </source>
</reference>